<dbReference type="Gene3D" id="3.30.420.40">
    <property type="match status" value="2"/>
</dbReference>
<gene>
    <name evidence="2" type="ORF">FC91_GL002831</name>
</gene>
<accession>A0A0R1XJG2</accession>
<proteinExistence type="inferred from homology"/>
<evidence type="ECO:0008006" key="4">
    <source>
        <dbReference type="Google" id="ProtNLM"/>
    </source>
</evidence>
<dbReference type="AlphaFoldDB" id="A0A0R1XJG2"/>
<dbReference type="InterPro" id="IPR000600">
    <property type="entry name" value="ROK"/>
</dbReference>
<dbReference type="SUPFAM" id="SSF53067">
    <property type="entry name" value="Actin-like ATPase domain"/>
    <property type="match status" value="1"/>
</dbReference>
<comment type="similarity">
    <text evidence="1">Belongs to the ROK (NagC/XylR) family.</text>
</comment>
<dbReference type="eggNOG" id="COG1940">
    <property type="taxonomic scope" value="Bacteria"/>
</dbReference>
<evidence type="ECO:0000313" key="2">
    <source>
        <dbReference type="EMBL" id="KRM26908.1"/>
    </source>
</evidence>
<protein>
    <recommendedName>
        <fullName evidence="4">ROK family protein</fullName>
    </recommendedName>
</protein>
<dbReference type="InterPro" id="IPR043129">
    <property type="entry name" value="ATPase_NBD"/>
</dbReference>
<dbReference type="Proteomes" id="UP000050949">
    <property type="component" value="Unassembled WGS sequence"/>
</dbReference>
<dbReference type="EMBL" id="AZFW01000060">
    <property type="protein sequence ID" value="KRM26908.1"/>
    <property type="molecule type" value="Genomic_DNA"/>
</dbReference>
<evidence type="ECO:0000256" key="1">
    <source>
        <dbReference type="ARBA" id="ARBA00006479"/>
    </source>
</evidence>
<reference evidence="2 3" key="1">
    <citation type="journal article" date="2015" name="Genome Announc.">
        <title>Expanding the biotechnology potential of lactobacilli through comparative genomics of 213 strains and associated genera.</title>
        <authorList>
            <person name="Sun Z."/>
            <person name="Harris H.M."/>
            <person name="McCann A."/>
            <person name="Guo C."/>
            <person name="Argimon S."/>
            <person name="Zhang W."/>
            <person name="Yang X."/>
            <person name="Jeffery I.B."/>
            <person name="Cooney J.C."/>
            <person name="Kagawa T.F."/>
            <person name="Liu W."/>
            <person name="Song Y."/>
            <person name="Salvetti E."/>
            <person name="Wrobel A."/>
            <person name="Rasinkangas P."/>
            <person name="Parkhill J."/>
            <person name="Rea M.C."/>
            <person name="O'Sullivan O."/>
            <person name="Ritari J."/>
            <person name="Douillard F.P."/>
            <person name="Paul Ross R."/>
            <person name="Yang R."/>
            <person name="Briner A.E."/>
            <person name="Felis G.E."/>
            <person name="de Vos W.M."/>
            <person name="Barrangou R."/>
            <person name="Klaenhammer T.R."/>
            <person name="Caufield P.W."/>
            <person name="Cui Y."/>
            <person name="Zhang H."/>
            <person name="O'Toole P.W."/>
        </authorList>
    </citation>
    <scope>NUCLEOTIDE SEQUENCE [LARGE SCALE GENOMIC DNA]</scope>
    <source>
        <strain evidence="2 3">DSM 16991</strain>
    </source>
</reference>
<organism evidence="2 3">
    <name type="scientific">Schleiferilactobacillus harbinensis DSM 16991</name>
    <dbReference type="NCBI Taxonomy" id="1122147"/>
    <lineage>
        <taxon>Bacteria</taxon>
        <taxon>Bacillati</taxon>
        <taxon>Bacillota</taxon>
        <taxon>Bacilli</taxon>
        <taxon>Lactobacillales</taxon>
        <taxon>Lactobacillaceae</taxon>
        <taxon>Schleiferilactobacillus</taxon>
    </lineage>
</organism>
<dbReference type="Pfam" id="PF00480">
    <property type="entry name" value="ROK"/>
    <property type="match status" value="1"/>
</dbReference>
<name>A0A0R1XJG2_9LACO</name>
<comment type="caution">
    <text evidence="2">The sequence shown here is derived from an EMBL/GenBank/DDBJ whole genome shotgun (WGS) entry which is preliminary data.</text>
</comment>
<sequence>MTMALLALDIGGTTIKHALFTEAGERITAVQETPTEKTAADNHIAAQAGTIYQAYHHSGITGVAIASAGVVDPDTGTIVSAGYTIPGYTGTPLKQSVENSTGVPCWVENDVNCALLGELWRNHYPQQHIFCMTIGTGIGGAILINGQLYRGASFGAGEVGYVNQNGQDFQTYANTQALIHRAADAANQPFTTGYQVVHAFRDGNPDVQNAVQLWLDGIASELVNINHLLKPELFIIGGGIIEGAPEFGQLLDAAFRQRLTAQQYAATALKTATLGNEAGMYGALYHYLQKEAAHGHGHSQDDRAHV</sequence>
<dbReference type="PANTHER" id="PTHR18964">
    <property type="entry name" value="ROK (REPRESSOR, ORF, KINASE) FAMILY"/>
    <property type="match status" value="1"/>
</dbReference>
<evidence type="ECO:0000313" key="3">
    <source>
        <dbReference type="Proteomes" id="UP000050949"/>
    </source>
</evidence>
<dbReference type="PANTHER" id="PTHR18964:SF165">
    <property type="entry name" value="BETA-GLUCOSIDE KINASE"/>
    <property type="match status" value="1"/>
</dbReference>
<dbReference type="PATRIC" id="fig|1122147.4.peg.2917"/>